<organism evidence="2 3">
    <name type="scientific">Marchantia polymorpha</name>
    <name type="common">Common liverwort</name>
    <name type="synonym">Marchantia aquatica</name>
    <dbReference type="NCBI Taxonomy" id="3197"/>
    <lineage>
        <taxon>Eukaryota</taxon>
        <taxon>Viridiplantae</taxon>
        <taxon>Streptophyta</taxon>
        <taxon>Embryophyta</taxon>
        <taxon>Marchantiophyta</taxon>
        <taxon>Marchantiopsida</taxon>
        <taxon>Marchantiidae</taxon>
        <taxon>Marchantiales</taxon>
        <taxon>Marchantiaceae</taxon>
        <taxon>Marchantia</taxon>
    </lineage>
</organism>
<dbReference type="Gramene" id="Mp3g00240.1">
    <property type="protein sequence ID" value="Mp3g00240.1.cds1"/>
    <property type="gene ID" value="Mp3g00240"/>
</dbReference>
<accession>A0A2R6XN82</accession>
<evidence type="ECO:0000313" key="2">
    <source>
        <dbReference type="EMBL" id="PTQ47562.1"/>
    </source>
</evidence>
<feature type="region of interest" description="Disordered" evidence="1">
    <location>
        <begin position="42"/>
        <end position="92"/>
    </location>
</feature>
<protein>
    <submittedName>
        <fullName evidence="2">Uncharacterized protein</fullName>
    </submittedName>
</protein>
<dbReference type="EMBL" id="KZ772679">
    <property type="protein sequence ID" value="PTQ47562.1"/>
    <property type="molecule type" value="Genomic_DNA"/>
</dbReference>
<evidence type="ECO:0000256" key="1">
    <source>
        <dbReference type="SAM" id="MobiDB-lite"/>
    </source>
</evidence>
<dbReference type="Proteomes" id="UP000244005">
    <property type="component" value="Unassembled WGS sequence"/>
</dbReference>
<sequence>MCMDTGLWGFLLRGTHLESPVAPCWGCCSFCSGSSLPLARSPLPNPLPASKAKPPRAHSPLPSPPLPSPRSQLPPGPPRPGPRPTSDRPPSHLCSRSVSVCLFLSFPLARRGLSESASDPSPELQGLDAHERLIEAGREERKEGKTTAHSGPSFLTRRERLGPCRCGVKLILYSTFPLTRTPH</sequence>
<gene>
    <name evidence="2" type="ORF">MARPO_0007s0021</name>
</gene>
<dbReference type="AlphaFoldDB" id="A0A2R6XN82"/>
<proteinExistence type="predicted"/>
<keyword evidence="3" id="KW-1185">Reference proteome</keyword>
<name>A0A2R6XN82_MARPO</name>
<reference evidence="3" key="1">
    <citation type="journal article" date="2017" name="Cell">
        <title>Insights into land plant evolution garnered from the Marchantia polymorpha genome.</title>
        <authorList>
            <person name="Bowman J.L."/>
            <person name="Kohchi T."/>
            <person name="Yamato K.T."/>
            <person name="Jenkins J."/>
            <person name="Shu S."/>
            <person name="Ishizaki K."/>
            <person name="Yamaoka S."/>
            <person name="Nishihama R."/>
            <person name="Nakamura Y."/>
            <person name="Berger F."/>
            <person name="Adam C."/>
            <person name="Aki S.S."/>
            <person name="Althoff F."/>
            <person name="Araki T."/>
            <person name="Arteaga-Vazquez M.A."/>
            <person name="Balasubrmanian S."/>
            <person name="Barry K."/>
            <person name="Bauer D."/>
            <person name="Boehm C.R."/>
            <person name="Briginshaw L."/>
            <person name="Caballero-Perez J."/>
            <person name="Catarino B."/>
            <person name="Chen F."/>
            <person name="Chiyoda S."/>
            <person name="Chovatia M."/>
            <person name="Davies K.M."/>
            <person name="Delmans M."/>
            <person name="Demura T."/>
            <person name="Dierschke T."/>
            <person name="Dolan L."/>
            <person name="Dorantes-Acosta A.E."/>
            <person name="Eklund D.M."/>
            <person name="Florent S.N."/>
            <person name="Flores-Sandoval E."/>
            <person name="Fujiyama A."/>
            <person name="Fukuzawa H."/>
            <person name="Galik B."/>
            <person name="Grimanelli D."/>
            <person name="Grimwood J."/>
            <person name="Grossniklaus U."/>
            <person name="Hamada T."/>
            <person name="Haseloff J."/>
            <person name="Hetherington A.J."/>
            <person name="Higo A."/>
            <person name="Hirakawa Y."/>
            <person name="Hundley H.N."/>
            <person name="Ikeda Y."/>
            <person name="Inoue K."/>
            <person name="Inoue S.I."/>
            <person name="Ishida S."/>
            <person name="Jia Q."/>
            <person name="Kakita M."/>
            <person name="Kanazawa T."/>
            <person name="Kawai Y."/>
            <person name="Kawashima T."/>
            <person name="Kennedy M."/>
            <person name="Kinose K."/>
            <person name="Kinoshita T."/>
            <person name="Kohara Y."/>
            <person name="Koide E."/>
            <person name="Komatsu K."/>
            <person name="Kopischke S."/>
            <person name="Kubo M."/>
            <person name="Kyozuka J."/>
            <person name="Lagercrantz U."/>
            <person name="Lin S.S."/>
            <person name="Lindquist E."/>
            <person name="Lipzen A.M."/>
            <person name="Lu C.W."/>
            <person name="De Luna E."/>
            <person name="Martienssen R.A."/>
            <person name="Minamino N."/>
            <person name="Mizutani M."/>
            <person name="Mizutani M."/>
            <person name="Mochizuki N."/>
            <person name="Monte I."/>
            <person name="Mosher R."/>
            <person name="Nagasaki H."/>
            <person name="Nakagami H."/>
            <person name="Naramoto S."/>
            <person name="Nishitani K."/>
            <person name="Ohtani M."/>
            <person name="Okamoto T."/>
            <person name="Okumura M."/>
            <person name="Phillips J."/>
            <person name="Pollak B."/>
            <person name="Reinders A."/>
            <person name="Rovekamp M."/>
            <person name="Sano R."/>
            <person name="Sawa S."/>
            <person name="Schmid M.W."/>
            <person name="Shirakawa M."/>
            <person name="Solano R."/>
            <person name="Spunde A."/>
            <person name="Suetsugu N."/>
            <person name="Sugano S."/>
            <person name="Sugiyama A."/>
            <person name="Sun R."/>
            <person name="Suzuki Y."/>
            <person name="Takenaka M."/>
            <person name="Takezawa D."/>
            <person name="Tomogane H."/>
            <person name="Tsuzuki M."/>
            <person name="Ueda T."/>
            <person name="Umeda M."/>
            <person name="Ward J.M."/>
            <person name="Watanabe Y."/>
            <person name="Yazaki K."/>
            <person name="Yokoyama R."/>
            <person name="Yoshitake Y."/>
            <person name="Yotsui I."/>
            <person name="Zachgo S."/>
            <person name="Schmutz J."/>
        </authorList>
    </citation>
    <scope>NUCLEOTIDE SEQUENCE [LARGE SCALE GENOMIC DNA]</scope>
    <source>
        <strain evidence="3">Tak-1</strain>
    </source>
</reference>
<evidence type="ECO:0000313" key="3">
    <source>
        <dbReference type="Proteomes" id="UP000244005"/>
    </source>
</evidence>
<feature type="compositionally biased region" description="Pro residues" evidence="1">
    <location>
        <begin position="61"/>
        <end position="83"/>
    </location>
</feature>